<gene>
    <name evidence="1" type="ORF">TQ35_0003525</name>
</gene>
<dbReference type="EMBL" id="JZWS03000003">
    <property type="protein sequence ID" value="MEW9491258.1"/>
    <property type="molecule type" value="Genomic_DNA"/>
</dbReference>
<comment type="caution">
    <text evidence="1">The sequence shown here is derived from an EMBL/GenBank/DDBJ whole genome shotgun (WGS) entry which is preliminary data.</text>
</comment>
<evidence type="ECO:0000313" key="2">
    <source>
        <dbReference type="Proteomes" id="UP000053480"/>
    </source>
</evidence>
<protein>
    <submittedName>
        <fullName evidence="1">Uncharacterized protein</fullName>
    </submittedName>
</protein>
<organism evidence="1 2">
    <name type="scientific">Candidatus Aramenus sulfurataquae</name>
    <dbReference type="NCBI Taxonomy" id="1326980"/>
    <lineage>
        <taxon>Archaea</taxon>
        <taxon>Thermoproteota</taxon>
        <taxon>Thermoprotei</taxon>
        <taxon>Sulfolobales</taxon>
        <taxon>Sulfolobaceae</taxon>
        <taxon>Candidatus Aramenus</taxon>
    </lineage>
</organism>
<reference evidence="1" key="1">
    <citation type="submission" date="2024-07" db="EMBL/GenBank/DDBJ databases">
        <title>Metagenome and Metagenome-Assembled Genomes of Archaea from a hot spring from the geothermal field of Los Azufres, Mexico.</title>
        <authorList>
            <person name="Marin-Paredes R."/>
            <person name="Martinez-Romero E."/>
            <person name="Servin-Garciduenas L.E."/>
        </authorList>
    </citation>
    <scope>NUCLEOTIDE SEQUENCE</scope>
    <source>
        <strain evidence="1">AZ1-454</strain>
    </source>
</reference>
<sequence length="454" mass="52233">MKKIVREVSSIIRKANSGVIVLPGLSFDVWYQLFKELDEDFILVTRDPELELAKGSLRVSRDFVGGSKKYVVDLSYLLEIGHFRLPRNAACIVEAPSRSLVLRNKLLRVYHSEDLIREKYLPSFKVIRYSSSRRLPQSRAFKERVEKVKEIYERFSGFTVVAPNSKERDMLRDYGIKAVTDLREVKDNRVILSREITTMPAYLYLRNKLWGGVLVDLTNTTMLYEEWEKVRLGELGFYKLSQRDFKGYDTEQLNSVKGFSLKLEEEFNVTPRRDVTKVKLIGGKVLAGGRELGELYIMKKRVNLNVKCKEETLYSSAQLSLGYFLFSQSSGRCSVFTACMEVEKNRDLCLRMSFEAFLLSRDYVEALKEIDLKKAASSVVSIKVVKGATRGKETVEVKLLDLSYVFELSREDIYIKVLCVTCNKGLRVRIRGDIESTRRVLVDAIYGILKTEVP</sequence>
<name>A0ACC6TN74_9CREN</name>
<accession>A0ACC6TN74</accession>
<dbReference type="Proteomes" id="UP000053480">
    <property type="component" value="Unassembled WGS sequence"/>
</dbReference>
<evidence type="ECO:0000313" key="1">
    <source>
        <dbReference type="EMBL" id="MEW9491258.1"/>
    </source>
</evidence>
<proteinExistence type="predicted"/>